<dbReference type="PANTHER" id="PTHR30381:SF0">
    <property type="entry name" value="FLAGELLAR P-RING PROTEIN"/>
    <property type="match status" value="1"/>
</dbReference>
<evidence type="ECO:0000313" key="7">
    <source>
        <dbReference type="EMBL" id="AIW19516.1"/>
    </source>
</evidence>
<evidence type="ECO:0000256" key="4">
    <source>
        <dbReference type="ARBA" id="ARBA00022729"/>
    </source>
</evidence>
<dbReference type="InterPro" id="IPR001782">
    <property type="entry name" value="Flag_FlgI"/>
</dbReference>
<keyword evidence="5 6" id="KW-0975">Bacterial flagellum</keyword>
<dbReference type="HAMAP" id="MF_00416">
    <property type="entry name" value="FlgI"/>
    <property type="match status" value="1"/>
</dbReference>
<keyword evidence="7" id="KW-0282">Flagellum</keyword>
<proteinExistence type="inferred from homology"/>
<organism evidence="7 8">
    <name type="scientific">Vibrio coralliilyticus</name>
    <dbReference type="NCBI Taxonomy" id="190893"/>
    <lineage>
        <taxon>Bacteria</taxon>
        <taxon>Pseudomonadati</taxon>
        <taxon>Pseudomonadota</taxon>
        <taxon>Gammaproteobacteria</taxon>
        <taxon>Vibrionales</taxon>
        <taxon>Vibrionaceae</taxon>
        <taxon>Vibrio</taxon>
    </lineage>
</organism>
<gene>
    <name evidence="6" type="primary">flgI</name>
    <name evidence="7" type="ORF">IX92_10775</name>
</gene>
<dbReference type="AlphaFoldDB" id="A0AAN0SCW5"/>
<accession>A0AAN0SCW5</accession>
<evidence type="ECO:0000256" key="3">
    <source>
        <dbReference type="ARBA" id="ARBA00008994"/>
    </source>
</evidence>
<evidence type="ECO:0000256" key="5">
    <source>
        <dbReference type="ARBA" id="ARBA00023143"/>
    </source>
</evidence>
<dbReference type="Pfam" id="PF02119">
    <property type="entry name" value="FlgI"/>
    <property type="match status" value="1"/>
</dbReference>
<evidence type="ECO:0000256" key="6">
    <source>
        <dbReference type="HAMAP-Rule" id="MF_00416"/>
    </source>
</evidence>
<evidence type="ECO:0000256" key="2">
    <source>
        <dbReference type="ARBA" id="ARBA00004117"/>
    </source>
</evidence>
<dbReference type="Proteomes" id="UP000030081">
    <property type="component" value="Chromosome 1"/>
</dbReference>
<protein>
    <recommendedName>
        <fullName evidence="6">Flagellar P-ring protein</fullName>
    </recommendedName>
    <alternativeName>
        <fullName evidence="6">Basal body P-ring protein</fullName>
    </alternativeName>
</protein>
<keyword evidence="7" id="KW-0966">Cell projection</keyword>
<evidence type="ECO:0000313" key="8">
    <source>
        <dbReference type="Proteomes" id="UP000030081"/>
    </source>
</evidence>
<reference evidence="7 8" key="1">
    <citation type="submission" date="2014-10" db="EMBL/GenBank/DDBJ databases">
        <title>The Complete Genome Sequence for the Shellfish Pathogen Vibrio coralliilyticus RE98 Isolated from a Shellfish Hatchery.</title>
        <authorList>
            <person name="Richards G.P."/>
            <person name="Bono J.L."/>
            <person name="Watson M.A."/>
            <person name="Needleman D.S."/>
        </authorList>
    </citation>
    <scope>NUCLEOTIDE SEQUENCE [LARGE SCALE GENOMIC DNA]</scope>
    <source>
        <strain evidence="7 8">RE98</strain>
    </source>
</reference>
<dbReference type="KEGG" id="vcy:IX92_10775"/>
<dbReference type="NCBIfam" id="NF003676">
    <property type="entry name" value="PRK05303.1"/>
    <property type="match status" value="1"/>
</dbReference>
<keyword evidence="7" id="KW-0969">Cilium</keyword>
<name>A0AAN0SCW5_9VIBR</name>
<comment type="subunit">
    <text evidence="6">The basal body constitutes a major portion of the flagellar organelle and consists of four rings (L,P,S, and M) mounted on a central rod.</text>
</comment>
<dbReference type="PRINTS" id="PR01010">
    <property type="entry name" value="FLGPRINGFLGI"/>
</dbReference>
<dbReference type="GO" id="GO:0009428">
    <property type="term" value="C:bacterial-type flagellum basal body, distal rod, P ring"/>
    <property type="evidence" value="ECO:0007669"/>
    <property type="project" value="InterPro"/>
</dbReference>
<sequence length="403" mass="42815">MKQKMTMFTAVLSSLSLRFSPFRYAHEKRVANKRDSFLMGMLLVLSLGAALPAQAEVEIPIMDLVDVQGIRENQLVGYGLVVGLDGQGDRNQVKFTAQSITNMLRQFGVQIDDSTNPKLRNVASVSVTATVEPMAGAGQTLNVVVSSIGDAKSLRGGTLLLTPLRGIDGEVYAVAQGNVVVGGVSAEGKSGSKIVINTPTSGRIPGGATLEREVPNDFSEQDNVVLNLRKPSFTTAKNIAREINNIFGPKVAVAKNNVRISVKAPKDSQQRVVMMSMLEEISVAEGRKPARIVFNSRTGTVVIGKSVKVSEAAVSHGNLTVTIAESQQVSQPNAFADGETKVVDQSLLDVSEEQAQMVIWPPGTELNTIVSAVNSLGATPTDLMSILQALHEAGALNAELVVI</sequence>
<dbReference type="GO" id="GO:0005198">
    <property type="term" value="F:structural molecule activity"/>
    <property type="evidence" value="ECO:0007669"/>
    <property type="project" value="InterPro"/>
</dbReference>
<comment type="subcellular location">
    <subcellularLocation>
        <location evidence="2 6">Bacterial flagellum basal body</location>
    </subcellularLocation>
</comment>
<dbReference type="PANTHER" id="PTHR30381">
    <property type="entry name" value="FLAGELLAR P-RING PERIPLASMIC PROTEIN FLGI"/>
    <property type="match status" value="1"/>
</dbReference>
<keyword evidence="8" id="KW-1185">Reference proteome</keyword>
<keyword evidence="4" id="KW-0732">Signal</keyword>
<evidence type="ECO:0000256" key="1">
    <source>
        <dbReference type="ARBA" id="ARBA00002591"/>
    </source>
</evidence>
<dbReference type="EMBL" id="CP009617">
    <property type="protein sequence ID" value="AIW19516.1"/>
    <property type="molecule type" value="Genomic_DNA"/>
</dbReference>
<dbReference type="GO" id="GO:0071973">
    <property type="term" value="P:bacterial-type flagellum-dependent cell motility"/>
    <property type="evidence" value="ECO:0007669"/>
    <property type="project" value="InterPro"/>
</dbReference>
<comment type="function">
    <text evidence="1 6">Assembles around the rod to form the L-ring and probably protects the motor/basal body from shearing forces during rotation.</text>
</comment>
<dbReference type="GO" id="GO:0030288">
    <property type="term" value="C:outer membrane-bounded periplasmic space"/>
    <property type="evidence" value="ECO:0007669"/>
    <property type="project" value="InterPro"/>
</dbReference>
<comment type="similarity">
    <text evidence="3 6">Belongs to the FlgI family.</text>
</comment>